<keyword evidence="4 5" id="KW-0472">Membrane</keyword>
<dbReference type="SUPFAM" id="SSF81321">
    <property type="entry name" value="Family A G protein-coupled receptor-like"/>
    <property type="match status" value="1"/>
</dbReference>
<dbReference type="AlphaFoldDB" id="A0A137P6H3"/>
<evidence type="ECO:0000313" key="7">
    <source>
        <dbReference type="EMBL" id="KXN70606.1"/>
    </source>
</evidence>
<feature type="transmembrane region" description="Helical" evidence="5">
    <location>
        <begin position="127"/>
        <end position="148"/>
    </location>
</feature>
<feature type="transmembrane region" description="Helical" evidence="5">
    <location>
        <begin position="19"/>
        <end position="39"/>
    </location>
</feature>
<keyword evidence="8" id="KW-1185">Reference proteome</keyword>
<comment type="subcellular location">
    <subcellularLocation>
        <location evidence="1">Membrane</location>
    </subcellularLocation>
</comment>
<dbReference type="CDD" id="cd00637">
    <property type="entry name" value="7tm_classA_rhodopsin-like"/>
    <property type="match status" value="1"/>
</dbReference>
<evidence type="ECO:0000256" key="2">
    <source>
        <dbReference type="ARBA" id="ARBA00022692"/>
    </source>
</evidence>
<dbReference type="PROSITE" id="PS50262">
    <property type="entry name" value="G_PROTEIN_RECEP_F1_2"/>
    <property type="match status" value="1"/>
</dbReference>
<feature type="transmembrane region" description="Helical" evidence="5">
    <location>
        <begin position="234"/>
        <end position="256"/>
    </location>
</feature>
<feature type="domain" description="G-protein coupled receptors family 1 profile" evidence="6">
    <location>
        <begin position="31"/>
        <end position="288"/>
    </location>
</feature>
<dbReference type="GO" id="GO:0016020">
    <property type="term" value="C:membrane"/>
    <property type="evidence" value="ECO:0007669"/>
    <property type="project" value="UniProtKB-SubCell"/>
</dbReference>
<evidence type="ECO:0000256" key="3">
    <source>
        <dbReference type="ARBA" id="ARBA00022989"/>
    </source>
</evidence>
<organism evidence="7 8">
    <name type="scientific">Conidiobolus coronatus (strain ATCC 28846 / CBS 209.66 / NRRL 28638)</name>
    <name type="common">Delacroixia coronata</name>
    <dbReference type="NCBI Taxonomy" id="796925"/>
    <lineage>
        <taxon>Eukaryota</taxon>
        <taxon>Fungi</taxon>
        <taxon>Fungi incertae sedis</taxon>
        <taxon>Zoopagomycota</taxon>
        <taxon>Entomophthoromycotina</taxon>
        <taxon>Entomophthoromycetes</taxon>
        <taxon>Entomophthorales</taxon>
        <taxon>Ancylistaceae</taxon>
        <taxon>Conidiobolus</taxon>
    </lineage>
</organism>
<dbReference type="InterPro" id="IPR017452">
    <property type="entry name" value="GPCR_Rhodpsn_7TM"/>
</dbReference>
<keyword evidence="2 5" id="KW-0812">Transmembrane</keyword>
<evidence type="ECO:0000313" key="8">
    <source>
        <dbReference type="Proteomes" id="UP000070444"/>
    </source>
</evidence>
<dbReference type="Gene3D" id="1.20.1070.10">
    <property type="entry name" value="Rhodopsin 7-helix transmembrane proteins"/>
    <property type="match status" value="1"/>
</dbReference>
<dbReference type="Proteomes" id="UP000070444">
    <property type="component" value="Unassembled WGS sequence"/>
</dbReference>
<reference evidence="7 8" key="1">
    <citation type="journal article" date="2015" name="Genome Biol. Evol.">
        <title>Phylogenomic analyses indicate that early fungi evolved digesting cell walls of algal ancestors of land plants.</title>
        <authorList>
            <person name="Chang Y."/>
            <person name="Wang S."/>
            <person name="Sekimoto S."/>
            <person name="Aerts A.L."/>
            <person name="Choi C."/>
            <person name="Clum A."/>
            <person name="LaButti K.M."/>
            <person name="Lindquist E.A."/>
            <person name="Yee Ngan C."/>
            <person name="Ohm R.A."/>
            <person name="Salamov A.A."/>
            <person name="Grigoriev I.V."/>
            <person name="Spatafora J.W."/>
            <person name="Berbee M.L."/>
        </authorList>
    </citation>
    <scope>NUCLEOTIDE SEQUENCE [LARGE SCALE GENOMIC DNA]</scope>
    <source>
        <strain evidence="7 8">NRRL 28638</strain>
    </source>
</reference>
<dbReference type="OrthoDB" id="9370401at2759"/>
<feature type="transmembrane region" description="Helical" evidence="5">
    <location>
        <begin position="93"/>
        <end position="115"/>
    </location>
</feature>
<proteinExistence type="predicted"/>
<evidence type="ECO:0000256" key="4">
    <source>
        <dbReference type="ARBA" id="ARBA00023136"/>
    </source>
</evidence>
<evidence type="ECO:0000256" key="1">
    <source>
        <dbReference type="ARBA" id="ARBA00004370"/>
    </source>
</evidence>
<dbReference type="EMBL" id="KQ964497">
    <property type="protein sequence ID" value="KXN70606.1"/>
    <property type="molecule type" value="Genomic_DNA"/>
</dbReference>
<feature type="transmembrane region" description="Helical" evidence="5">
    <location>
        <begin position="268"/>
        <end position="288"/>
    </location>
</feature>
<feature type="transmembrane region" description="Helical" evidence="5">
    <location>
        <begin position="174"/>
        <end position="201"/>
    </location>
</feature>
<keyword evidence="3 5" id="KW-1133">Transmembrane helix</keyword>
<sequence>MEEAKYILNNPSLSIGTEIVMLVTSIVGLFFNGLAVYIVHYKLKSRNACIWLMSIVGIADILVAIVIIVSEFMKFATNYRILDNNTFCQYSGMFLMLLTMTTIDGVGLISLIRLLSITMNIEIKSIYWYMAMGSVFIYNIVIHILGVVNNIMRVMPSQVYCMAMFAINDYAKTFAILFLTKFVVMIFIIMFSYICITITYCRIISPLNSKYTSNECFIGNSCSVEFQKSIVFKLLSLIIMYAFCFFPQLITVLYNVATNTSRTPYSDAVIGITMNLTVLVNAAFVLFYQKEARKAILSMIPNWICSDNRSQKCMAMDDFDI</sequence>
<accession>A0A137P6H3</accession>
<evidence type="ECO:0000259" key="6">
    <source>
        <dbReference type="PROSITE" id="PS50262"/>
    </source>
</evidence>
<evidence type="ECO:0000256" key="5">
    <source>
        <dbReference type="SAM" id="Phobius"/>
    </source>
</evidence>
<gene>
    <name evidence="7" type="ORF">CONCODRAFT_6771</name>
</gene>
<feature type="transmembrane region" description="Helical" evidence="5">
    <location>
        <begin position="51"/>
        <end position="73"/>
    </location>
</feature>
<name>A0A137P6H3_CONC2</name>
<protein>
    <recommendedName>
        <fullName evidence="6">G-protein coupled receptors family 1 profile domain-containing protein</fullName>
    </recommendedName>
</protein>